<dbReference type="InterPro" id="IPR023214">
    <property type="entry name" value="HAD_sf"/>
</dbReference>
<evidence type="ECO:0000313" key="1">
    <source>
        <dbReference type="EMBL" id="MCP1387786.1"/>
    </source>
</evidence>
<proteinExistence type="predicted"/>
<organism evidence="1 2">
    <name type="scientific">Corynebacterium stercoris</name>
    <dbReference type="NCBI Taxonomy" id="2943490"/>
    <lineage>
        <taxon>Bacteria</taxon>
        <taxon>Bacillati</taxon>
        <taxon>Actinomycetota</taxon>
        <taxon>Actinomycetes</taxon>
        <taxon>Mycobacteriales</taxon>
        <taxon>Corynebacteriaceae</taxon>
        <taxon>Corynebacterium</taxon>
    </lineage>
</organism>
<dbReference type="SUPFAM" id="SSF56784">
    <property type="entry name" value="HAD-like"/>
    <property type="match status" value="1"/>
</dbReference>
<dbReference type="EMBL" id="JAMFTQ010000006">
    <property type="protein sequence ID" value="MCP1387786.1"/>
    <property type="molecule type" value="Genomic_DNA"/>
</dbReference>
<dbReference type="InterPro" id="IPR036412">
    <property type="entry name" value="HAD-like_sf"/>
</dbReference>
<gene>
    <name evidence="1" type="ORF">M5J20_06225</name>
</gene>
<name>A0ABT1G1A0_9CORY</name>
<accession>A0ABT1G1A0</accession>
<dbReference type="RefSeq" id="WP_253577634.1">
    <property type="nucleotide sequence ID" value="NZ_JAMFTQ010000006.1"/>
</dbReference>
<dbReference type="Pfam" id="PF08282">
    <property type="entry name" value="Hydrolase_3"/>
    <property type="match status" value="1"/>
</dbReference>
<comment type="caution">
    <text evidence="1">The sequence shown here is derived from an EMBL/GenBank/DDBJ whole genome shotgun (WGS) entry which is preliminary data.</text>
</comment>
<dbReference type="Gene3D" id="3.30.1240.10">
    <property type="match status" value="1"/>
</dbReference>
<sequence>MKVAAFDFDGTLHHPNSDGGGFRRADLEAIEAWRAAGNLAVAATGRSRAALAHGMQGSTLQFDYQVLSNGASAATGDGAELIFAYPIDPDVLRAAIDTFRDQPGMAVFGTTIGAVDGVFANNTGDTSNLTAHFTRMTEADIPDYTFAVVPLWVPEDDQLRADVVAWAEALGGVTVAQNQTYVDIMAPGRTKGAGVLELLEQLRLDRDGVELYTFGDSWNDLSMHEIADHSHSFRHSPADVQAATHNVIGSVAEAINTYL</sequence>
<protein>
    <submittedName>
        <fullName evidence="1">Cof-type HAD-IIB family hydrolase</fullName>
    </submittedName>
</protein>
<dbReference type="Gene3D" id="3.40.50.1000">
    <property type="entry name" value="HAD superfamily/HAD-like"/>
    <property type="match status" value="1"/>
</dbReference>
<dbReference type="GO" id="GO:0016787">
    <property type="term" value="F:hydrolase activity"/>
    <property type="evidence" value="ECO:0007669"/>
    <property type="project" value="UniProtKB-KW"/>
</dbReference>
<dbReference type="PANTHER" id="PTHR10000:SF8">
    <property type="entry name" value="HAD SUPERFAMILY HYDROLASE-LIKE, TYPE 3"/>
    <property type="match status" value="1"/>
</dbReference>
<keyword evidence="2" id="KW-1185">Reference proteome</keyword>
<dbReference type="Proteomes" id="UP001204000">
    <property type="component" value="Unassembled WGS sequence"/>
</dbReference>
<keyword evidence="1" id="KW-0378">Hydrolase</keyword>
<dbReference type="PANTHER" id="PTHR10000">
    <property type="entry name" value="PHOSPHOSERINE PHOSPHATASE"/>
    <property type="match status" value="1"/>
</dbReference>
<evidence type="ECO:0000313" key="2">
    <source>
        <dbReference type="Proteomes" id="UP001204000"/>
    </source>
</evidence>
<reference evidence="1" key="1">
    <citation type="submission" date="2022-05" db="EMBL/GenBank/DDBJ databases">
        <title>Corynebacterium sp. TA-R-1 sp. nov., isolated from human feces.</title>
        <authorList>
            <person name="Shamsuzzaman M."/>
            <person name="Dahal R.H."/>
        </authorList>
    </citation>
    <scope>NUCLEOTIDE SEQUENCE</scope>
    <source>
        <strain evidence="1">TA-R-1</strain>
    </source>
</reference>